<sequence>MGFSFCLAVFISLLLGALIAVFISKWLNSSVHYISSLCAGALAGVLFLELIPHSFGEYNYVTVLLGILIGFPLIYSFDFSVHCFLNKKIKDSKLAFYFLLLAITLHNVPSGVALGNHADISGHLSHIIILHHIPEGMSLMLIAYTAFIKTRKVIASFAFLSVSLFGVVSFGLQFPITNNHLVEVLLGFSISTFGYVIFIELLLPALKVGSKSLHFISVLFGIFIIQVVLFIG</sequence>
<evidence type="ECO:0000256" key="1">
    <source>
        <dbReference type="SAM" id="Phobius"/>
    </source>
</evidence>
<dbReference type="RefSeq" id="WP_146945948.1">
    <property type="nucleotide sequence ID" value="NZ_VOQF01000001.1"/>
</dbReference>
<dbReference type="AlphaFoldDB" id="A0A5C6W9D5"/>
<reference evidence="2 3" key="1">
    <citation type="journal article" date="2005" name="Int. J. Syst. Evol. Microbiol.">
        <title>Bacillus litoralis sp. nov., isolated from a tidal flat of the Yellow Sea in Korea.</title>
        <authorList>
            <person name="Yoon J.H."/>
            <person name="Oh T.K."/>
        </authorList>
    </citation>
    <scope>NUCLEOTIDE SEQUENCE [LARGE SCALE GENOMIC DNA]</scope>
    <source>
        <strain evidence="2 3">SW-211</strain>
    </source>
</reference>
<name>A0A5C6W9D5_9BACI</name>
<dbReference type="GO" id="GO:0005385">
    <property type="term" value="F:zinc ion transmembrane transporter activity"/>
    <property type="evidence" value="ECO:0007669"/>
    <property type="project" value="TreeGrafter"/>
</dbReference>
<evidence type="ECO:0000313" key="2">
    <source>
        <dbReference type="EMBL" id="TXC93088.1"/>
    </source>
</evidence>
<evidence type="ECO:0000313" key="3">
    <source>
        <dbReference type="Proteomes" id="UP000321363"/>
    </source>
</evidence>
<feature type="transmembrane region" description="Helical" evidence="1">
    <location>
        <begin position="184"/>
        <end position="206"/>
    </location>
</feature>
<comment type="caution">
    <text evidence="2">The sequence shown here is derived from an EMBL/GenBank/DDBJ whole genome shotgun (WGS) entry which is preliminary data.</text>
</comment>
<dbReference type="GO" id="GO:0016020">
    <property type="term" value="C:membrane"/>
    <property type="evidence" value="ECO:0007669"/>
    <property type="project" value="TreeGrafter"/>
</dbReference>
<dbReference type="EMBL" id="VOQF01000001">
    <property type="protein sequence ID" value="TXC93088.1"/>
    <property type="molecule type" value="Genomic_DNA"/>
</dbReference>
<evidence type="ECO:0008006" key="4">
    <source>
        <dbReference type="Google" id="ProtNLM"/>
    </source>
</evidence>
<accession>A0A5C6W9D5</accession>
<dbReference type="PANTHER" id="PTHR11040:SF44">
    <property type="entry name" value="PROTEIN ZNTC-RELATED"/>
    <property type="match status" value="1"/>
</dbReference>
<feature type="transmembrane region" description="Helical" evidence="1">
    <location>
        <begin position="95"/>
        <end position="115"/>
    </location>
</feature>
<dbReference type="PANTHER" id="PTHR11040">
    <property type="entry name" value="ZINC/IRON TRANSPORTER"/>
    <property type="match status" value="1"/>
</dbReference>
<dbReference type="Proteomes" id="UP000321363">
    <property type="component" value="Unassembled WGS sequence"/>
</dbReference>
<keyword evidence="1" id="KW-1133">Transmembrane helix</keyword>
<feature type="transmembrane region" description="Helical" evidence="1">
    <location>
        <begin position="153"/>
        <end position="172"/>
    </location>
</feature>
<feature type="transmembrane region" description="Helical" evidence="1">
    <location>
        <begin position="127"/>
        <end position="147"/>
    </location>
</feature>
<keyword evidence="1" id="KW-0472">Membrane</keyword>
<feature type="transmembrane region" description="Helical" evidence="1">
    <location>
        <begin position="58"/>
        <end position="75"/>
    </location>
</feature>
<organism evidence="2 3">
    <name type="scientific">Metabacillus litoralis</name>
    <dbReference type="NCBI Taxonomy" id="152268"/>
    <lineage>
        <taxon>Bacteria</taxon>
        <taxon>Bacillati</taxon>
        <taxon>Bacillota</taxon>
        <taxon>Bacilli</taxon>
        <taxon>Bacillales</taxon>
        <taxon>Bacillaceae</taxon>
        <taxon>Metabacillus</taxon>
    </lineage>
</organism>
<feature type="transmembrane region" description="Helical" evidence="1">
    <location>
        <begin position="30"/>
        <end position="51"/>
    </location>
</feature>
<proteinExistence type="predicted"/>
<keyword evidence="3" id="KW-1185">Reference proteome</keyword>
<gene>
    <name evidence="2" type="ORF">FS935_02530</name>
</gene>
<keyword evidence="1" id="KW-0812">Transmembrane</keyword>
<feature type="transmembrane region" description="Helical" evidence="1">
    <location>
        <begin position="212"/>
        <end position="231"/>
    </location>
</feature>
<protein>
    <recommendedName>
        <fullName evidence="4">ZIP family metal transporter</fullName>
    </recommendedName>
</protein>
<dbReference type="OrthoDB" id="9787346at2"/>